<dbReference type="GO" id="GO:0070395">
    <property type="term" value="P:lipoteichoic acid biosynthetic process"/>
    <property type="evidence" value="ECO:0007669"/>
    <property type="project" value="UniProtKB-UniRule"/>
</dbReference>
<keyword evidence="4" id="KW-1185">Reference proteome</keyword>
<sequence length="423" mass="48046">MKKKLWMTFGPLLIAGAVFLFILFGPSSLFGGVSNGTVKKSATSMSPTVVQGVAIQQKMLTTDKTYLPIFGSSELSRVDPFHPNVFAEKYKRGYTPFLIGRPGTQSLSHYLDIKAMGNELKGKKVVFVLSPQWFQPAGVDDGHFGGNFSPLQAYKFAMTDEPPTPERRYAAKRLLSYKVVQNNTTLATLLENIASPGPKTDVSMFTKLAAEAEMKVLQRKDDLESKVIEGSRQDKVDKQQKDLPETLNYTELDNLAAEYGESKVGDNPFFIKDSYYKKKIEPTINQLQNSRTNLSYDESPEYDDLQLVMDAFKSVGADVLFINPPVNGAWYDYIGASREKLQLYYDKSGEQVKKQGFHYYDMSRYSDTPYFLEDTIHLSWRGWVAIDKEIDAFMKDKTKPTYHKTPKQYYIKKALPPKKEEDK</sequence>
<dbReference type="UniPathway" id="UPA00556"/>
<dbReference type="EMBL" id="JNFA01000002">
    <property type="protein sequence ID" value="KGL44528.1"/>
    <property type="molecule type" value="Genomic_DNA"/>
</dbReference>
<dbReference type="NCBIfam" id="TIGR04092">
    <property type="entry name" value="LTA_DltD"/>
    <property type="match status" value="1"/>
</dbReference>
<dbReference type="GeneID" id="58715987"/>
<evidence type="ECO:0000313" key="5">
    <source>
        <dbReference type="Proteomes" id="UP000539064"/>
    </source>
</evidence>
<comment type="caution">
    <text evidence="2">The sequence shown here is derived from an EMBL/GenBank/DDBJ whole genome shotgun (WGS) entry which is preliminary data.</text>
</comment>
<dbReference type="InterPro" id="IPR006998">
    <property type="entry name" value="DltD"/>
</dbReference>
<dbReference type="OrthoDB" id="1700484at2"/>
<evidence type="ECO:0000313" key="4">
    <source>
        <dbReference type="Proteomes" id="UP000029844"/>
    </source>
</evidence>
<name>A0A099WJ43_9LIST</name>
<organism evidence="2 4">
    <name type="scientific">Listeria booriae</name>
    <dbReference type="NCBI Taxonomy" id="1552123"/>
    <lineage>
        <taxon>Bacteria</taxon>
        <taxon>Bacillati</taxon>
        <taxon>Bacillota</taxon>
        <taxon>Bacilli</taxon>
        <taxon>Bacillales</taxon>
        <taxon>Listeriaceae</taxon>
        <taxon>Listeria</taxon>
    </lineage>
</organism>
<keyword evidence="1" id="KW-0472">Membrane</keyword>
<reference evidence="2 4" key="1">
    <citation type="submission" date="2014-05" db="EMBL/GenBank/DDBJ databases">
        <title>Novel Listeriaceae from food processing environments.</title>
        <authorList>
            <person name="den Bakker H.C."/>
        </authorList>
    </citation>
    <scope>NUCLEOTIDE SEQUENCE [LARGE SCALE GENOMIC DNA]</scope>
    <source>
        <strain evidence="2 4">FSL A5-0281</strain>
    </source>
</reference>
<dbReference type="RefSeq" id="WP_036083257.1">
    <property type="nucleotide sequence ID" value="NZ_CBCSHQ010000008.1"/>
</dbReference>
<evidence type="ECO:0000313" key="3">
    <source>
        <dbReference type="EMBL" id="MBC1794444.1"/>
    </source>
</evidence>
<dbReference type="Proteomes" id="UP000029844">
    <property type="component" value="Unassembled WGS sequence"/>
</dbReference>
<dbReference type="EMBL" id="JAARVG010000013">
    <property type="protein sequence ID" value="MBC1794444.1"/>
    <property type="molecule type" value="Genomic_DNA"/>
</dbReference>
<gene>
    <name evidence="3" type="primary">dltD</name>
    <name evidence="2" type="ORF">EP57_00805</name>
    <name evidence="3" type="ORF">HCA52_13515</name>
</gene>
<proteinExistence type="inferred from homology"/>
<accession>A0A099WJ43</accession>
<keyword evidence="1" id="KW-1003">Cell membrane</keyword>
<comment type="similarity">
    <text evidence="1">Belongs to the DltD family.</text>
</comment>
<dbReference type="STRING" id="1552123.EP57_00805"/>
<dbReference type="PANTHER" id="PTHR40039">
    <property type="entry name" value="PROTEIN DLTD"/>
    <property type="match status" value="1"/>
</dbReference>
<dbReference type="GO" id="GO:0005886">
    <property type="term" value="C:plasma membrane"/>
    <property type="evidence" value="ECO:0007669"/>
    <property type="project" value="UniProtKB-UniRule"/>
</dbReference>
<protein>
    <recommendedName>
        <fullName evidence="1">Protein DltD</fullName>
    </recommendedName>
</protein>
<comment type="pathway">
    <text evidence="1">Cell wall biogenesis; lipoteichoic acid biosynthesis.</text>
</comment>
<dbReference type="eggNOG" id="COG3966">
    <property type="taxonomic scope" value="Bacteria"/>
</dbReference>
<dbReference type="Pfam" id="PF04914">
    <property type="entry name" value="DltD"/>
    <property type="match status" value="1"/>
</dbReference>
<dbReference type="PANTHER" id="PTHR40039:SF1">
    <property type="entry name" value="PROTEIN DLTD"/>
    <property type="match status" value="1"/>
</dbReference>
<dbReference type="InterPro" id="IPR023896">
    <property type="entry name" value="LTA_DltD"/>
</dbReference>
<reference evidence="3 5" key="2">
    <citation type="submission" date="2020-03" db="EMBL/GenBank/DDBJ databases">
        <title>Soil Listeria distribution.</title>
        <authorList>
            <person name="Liao J."/>
            <person name="Wiedmann M."/>
        </authorList>
    </citation>
    <scope>NUCLEOTIDE SEQUENCE [LARGE SCALE GENOMIC DNA]</scope>
    <source>
        <strain evidence="3 5">FSL L7-0978</strain>
    </source>
</reference>
<dbReference type="SUPFAM" id="SSF52266">
    <property type="entry name" value="SGNH hydrolase"/>
    <property type="match status" value="1"/>
</dbReference>
<evidence type="ECO:0000313" key="2">
    <source>
        <dbReference type="EMBL" id="KGL44528.1"/>
    </source>
</evidence>
<evidence type="ECO:0000256" key="1">
    <source>
        <dbReference type="PIRNR" id="PIRNR021438"/>
    </source>
</evidence>
<dbReference type="Proteomes" id="UP000539064">
    <property type="component" value="Unassembled WGS sequence"/>
</dbReference>
<dbReference type="AlphaFoldDB" id="A0A099WJ43"/>
<dbReference type="PIRSF" id="PIRSF021438">
    <property type="entry name" value="DltD"/>
    <property type="match status" value="1"/>
</dbReference>